<organism evidence="7 8">
    <name type="scientific">Ensete ventricosum</name>
    <name type="common">Abyssinian banana</name>
    <name type="synonym">Musa ensete</name>
    <dbReference type="NCBI Taxonomy" id="4639"/>
    <lineage>
        <taxon>Eukaryota</taxon>
        <taxon>Viridiplantae</taxon>
        <taxon>Streptophyta</taxon>
        <taxon>Embryophyta</taxon>
        <taxon>Tracheophyta</taxon>
        <taxon>Spermatophyta</taxon>
        <taxon>Magnoliopsida</taxon>
        <taxon>Liliopsida</taxon>
        <taxon>Zingiberales</taxon>
        <taxon>Musaceae</taxon>
        <taxon>Ensete</taxon>
    </lineage>
</organism>
<proteinExistence type="predicted"/>
<dbReference type="InterPro" id="IPR033248">
    <property type="entry name" value="Transketolase_C"/>
</dbReference>
<dbReference type="Pfam" id="PF02780">
    <property type="entry name" value="Transketolase_C"/>
    <property type="match status" value="1"/>
</dbReference>
<dbReference type="EC" id="1.2.4.1" evidence="2"/>
<keyword evidence="4" id="KW-0786">Thiamine pyrophosphate</keyword>
<evidence type="ECO:0000256" key="3">
    <source>
        <dbReference type="ARBA" id="ARBA00023002"/>
    </source>
</evidence>
<gene>
    <name evidence="7" type="ORF">B296_00037718</name>
</gene>
<keyword evidence="5" id="KW-0670">Pyruvate</keyword>
<sequence length="107" mass="11604">MVACSTPYNAKGLMKAANEATETLVNESSDPEVIDVRSLKPFDLYSIGKSVKKTHCVLIVEECMRTGGTGASLRAAIINNFWDYLDAPIMCLSSQDVPTPYAGTLEE</sequence>
<dbReference type="SUPFAM" id="SSF52922">
    <property type="entry name" value="TK C-terminal domain-like"/>
    <property type="match status" value="1"/>
</dbReference>
<dbReference type="Gene3D" id="3.40.50.920">
    <property type="match status" value="1"/>
</dbReference>
<accession>A0A426YM13</accession>
<reference evidence="7 8" key="1">
    <citation type="journal article" date="2014" name="Agronomy (Basel)">
        <title>A Draft Genome Sequence for Ensete ventricosum, the Drought-Tolerant Tree Against Hunger.</title>
        <authorList>
            <person name="Harrison J."/>
            <person name="Moore K.A."/>
            <person name="Paszkiewicz K."/>
            <person name="Jones T."/>
            <person name="Grant M."/>
            <person name="Ambacheew D."/>
            <person name="Muzemil S."/>
            <person name="Studholme D.J."/>
        </authorList>
    </citation>
    <scope>NUCLEOTIDE SEQUENCE [LARGE SCALE GENOMIC DNA]</scope>
</reference>
<dbReference type="EMBL" id="AMZH03011498">
    <property type="protein sequence ID" value="RRT52766.1"/>
    <property type="molecule type" value="Genomic_DNA"/>
</dbReference>
<evidence type="ECO:0000256" key="2">
    <source>
        <dbReference type="ARBA" id="ARBA00012281"/>
    </source>
</evidence>
<protein>
    <recommendedName>
        <fullName evidence="2">pyruvate dehydrogenase (acetyl-transferring)</fullName>
        <ecNumber evidence="2">1.2.4.1</ecNumber>
    </recommendedName>
</protein>
<dbReference type="PANTHER" id="PTHR43257:SF2">
    <property type="entry name" value="PYRUVATE DEHYDROGENASE E1 COMPONENT SUBUNIT BETA"/>
    <property type="match status" value="1"/>
</dbReference>
<evidence type="ECO:0000259" key="6">
    <source>
        <dbReference type="Pfam" id="PF02780"/>
    </source>
</evidence>
<evidence type="ECO:0000256" key="1">
    <source>
        <dbReference type="ARBA" id="ARBA00001964"/>
    </source>
</evidence>
<dbReference type="GO" id="GO:0004739">
    <property type="term" value="F:pyruvate dehydrogenase (acetyl-transferring) activity"/>
    <property type="evidence" value="ECO:0007669"/>
    <property type="project" value="UniProtKB-EC"/>
</dbReference>
<dbReference type="InterPro" id="IPR009014">
    <property type="entry name" value="Transketo_C/PFOR_II"/>
</dbReference>
<name>A0A426YM13_ENSVE</name>
<evidence type="ECO:0000313" key="7">
    <source>
        <dbReference type="EMBL" id="RRT52766.1"/>
    </source>
</evidence>
<comment type="cofactor">
    <cofactor evidence="1">
        <name>thiamine diphosphate</name>
        <dbReference type="ChEBI" id="CHEBI:58937"/>
    </cofactor>
</comment>
<dbReference type="Proteomes" id="UP000287651">
    <property type="component" value="Unassembled WGS sequence"/>
</dbReference>
<dbReference type="AlphaFoldDB" id="A0A426YM13"/>
<comment type="caution">
    <text evidence="7">The sequence shown here is derived from an EMBL/GenBank/DDBJ whole genome shotgun (WGS) entry which is preliminary data.</text>
</comment>
<feature type="domain" description="Transketolase C-terminal" evidence="6">
    <location>
        <begin position="14"/>
        <end position="106"/>
    </location>
</feature>
<dbReference type="PANTHER" id="PTHR43257">
    <property type="entry name" value="PYRUVATE DEHYDROGENASE E1 COMPONENT BETA SUBUNIT"/>
    <property type="match status" value="1"/>
</dbReference>
<evidence type="ECO:0000256" key="4">
    <source>
        <dbReference type="ARBA" id="ARBA00023052"/>
    </source>
</evidence>
<keyword evidence="3" id="KW-0560">Oxidoreductase</keyword>
<evidence type="ECO:0000256" key="5">
    <source>
        <dbReference type="ARBA" id="ARBA00023317"/>
    </source>
</evidence>
<evidence type="ECO:0000313" key="8">
    <source>
        <dbReference type="Proteomes" id="UP000287651"/>
    </source>
</evidence>